<gene>
    <name evidence="1" type="ORF">LOAG_04322</name>
</gene>
<dbReference type="KEGG" id="loa:LOAG_04322"/>
<dbReference type="CTD" id="9941727"/>
<dbReference type="AlphaFoldDB" id="A0A1S0U2D8"/>
<reference evidence="1" key="1">
    <citation type="submission" date="2012-04" db="EMBL/GenBank/DDBJ databases">
        <title>The Genome Sequence of Loa loa.</title>
        <authorList>
            <consortium name="The Broad Institute Genome Sequencing Platform"/>
            <consortium name="Broad Institute Genome Sequencing Center for Infectious Disease"/>
            <person name="Nutman T.B."/>
            <person name="Fink D.L."/>
            <person name="Russ C."/>
            <person name="Young S."/>
            <person name="Zeng Q."/>
            <person name="Gargeya S."/>
            <person name="Alvarado L."/>
            <person name="Berlin A."/>
            <person name="Chapman S.B."/>
            <person name="Chen Z."/>
            <person name="Freedman E."/>
            <person name="Gellesch M."/>
            <person name="Goldberg J."/>
            <person name="Griggs A."/>
            <person name="Gujja S."/>
            <person name="Heilman E.R."/>
            <person name="Heiman D."/>
            <person name="Howarth C."/>
            <person name="Mehta T."/>
            <person name="Neiman D."/>
            <person name="Pearson M."/>
            <person name="Roberts A."/>
            <person name="Saif S."/>
            <person name="Shea T."/>
            <person name="Shenoy N."/>
            <person name="Sisk P."/>
            <person name="Stolte C."/>
            <person name="Sykes S."/>
            <person name="White J."/>
            <person name="Yandava C."/>
            <person name="Haas B."/>
            <person name="Henn M.R."/>
            <person name="Nusbaum C."/>
            <person name="Birren B."/>
        </authorList>
    </citation>
    <scope>NUCLEOTIDE SEQUENCE [LARGE SCALE GENOMIC DNA]</scope>
</reference>
<evidence type="ECO:0000313" key="1">
    <source>
        <dbReference type="EMBL" id="EFO24159.1"/>
    </source>
</evidence>
<dbReference type="GeneID" id="9941727"/>
<protein>
    <submittedName>
        <fullName evidence="1">Uncharacterized protein</fullName>
    </submittedName>
</protein>
<proteinExistence type="predicted"/>
<name>A0A1S0U2D8_LOALO</name>
<sequence length="115" mass="13165">MAGMYKELNGSRLNCPTLSSCPTVPKTYKLTTNPALGQMQILSSTEWQSLMDKYIAAIDMVNRFDKRMNGNVRRKSYETNIKPWMNVKEEWSFLYAASSQATAFDFPLMTPQVTH</sequence>
<organism evidence="1">
    <name type="scientific">Loa loa</name>
    <name type="common">Eye worm</name>
    <name type="synonym">Filaria loa</name>
    <dbReference type="NCBI Taxonomy" id="7209"/>
    <lineage>
        <taxon>Eukaryota</taxon>
        <taxon>Metazoa</taxon>
        <taxon>Ecdysozoa</taxon>
        <taxon>Nematoda</taxon>
        <taxon>Chromadorea</taxon>
        <taxon>Rhabditida</taxon>
        <taxon>Spirurina</taxon>
        <taxon>Spiruromorpha</taxon>
        <taxon>Filarioidea</taxon>
        <taxon>Onchocercidae</taxon>
        <taxon>Loa</taxon>
    </lineage>
</organism>
<dbReference type="InParanoid" id="A0A1S0U2D8"/>
<accession>A0A1S0U2D8</accession>
<dbReference type="RefSeq" id="XP_003139909.1">
    <property type="nucleotide sequence ID" value="XM_003139861.1"/>
</dbReference>
<dbReference type="EMBL" id="JH712122">
    <property type="protein sequence ID" value="EFO24159.1"/>
    <property type="molecule type" value="Genomic_DNA"/>
</dbReference>